<feature type="coiled-coil region" evidence="1">
    <location>
        <begin position="439"/>
        <end position="466"/>
    </location>
</feature>
<organism evidence="5 6">
    <name type="scientific">Scleromatobacter humisilvae</name>
    <dbReference type="NCBI Taxonomy" id="2897159"/>
    <lineage>
        <taxon>Bacteria</taxon>
        <taxon>Pseudomonadati</taxon>
        <taxon>Pseudomonadota</taxon>
        <taxon>Betaproteobacteria</taxon>
        <taxon>Burkholderiales</taxon>
        <taxon>Sphaerotilaceae</taxon>
        <taxon>Scleromatobacter</taxon>
    </lineage>
</organism>
<dbReference type="InterPro" id="IPR029787">
    <property type="entry name" value="Nucleotide_cyclase"/>
</dbReference>
<evidence type="ECO:0000313" key="5">
    <source>
        <dbReference type="EMBL" id="MCK9684089.1"/>
    </source>
</evidence>
<dbReference type="InterPro" id="IPR043128">
    <property type="entry name" value="Rev_trsase/Diguanyl_cyclase"/>
</dbReference>
<dbReference type="InterPro" id="IPR001633">
    <property type="entry name" value="EAL_dom"/>
</dbReference>
<protein>
    <submittedName>
        <fullName evidence="5">Bifunctional diguanylate cyclase/phosphodiesterase</fullName>
    </submittedName>
</protein>
<keyword evidence="1" id="KW-0175">Coiled coil</keyword>
<dbReference type="Pfam" id="PF00563">
    <property type="entry name" value="EAL"/>
    <property type="match status" value="1"/>
</dbReference>
<dbReference type="CDD" id="cd01948">
    <property type="entry name" value="EAL"/>
    <property type="match status" value="1"/>
</dbReference>
<dbReference type="InterPro" id="IPR035919">
    <property type="entry name" value="EAL_sf"/>
</dbReference>
<dbReference type="SUPFAM" id="SSF141868">
    <property type="entry name" value="EAL domain-like"/>
    <property type="match status" value="1"/>
</dbReference>
<keyword evidence="6" id="KW-1185">Reference proteome</keyword>
<dbReference type="Pfam" id="PF00990">
    <property type="entry name" value="GGDEF"/>
    <property type="match status" value="1"/>
</dbReference>
<comment type="caution">
    <text evidence="5">The sequence shown here is derived from an EMBL/GenBank/DDBJ whole genome shotgun (WGS) entry which is preliminary data.</text>
</comment>
<dbReference type="AlphaFoldDB" id="A0A9X1YDD3"/>
<dbReference type="PANTHER" id="PTHR33121">
    <property type="entry name" value="CYCLIC DI-GMP PHOSPHODIESTERASE PDEF"/>
    <property type="match status" value="1"/>
</dbReference>
<dbReference type="SUPFAM" id="SSF48452">
    <property type="entry name" value="TPR-like"/>
    <property type="match status" value="1"/>
</dbReference>
<evidence type="ECO:0000259" key="4">
    <source>
        <dbReference type="PROSITE" id="PS50887"/>
    </source>
</evidence>
<evidence type="ECO:0000259" key="3">
    <source>
        <dbReference type="PROSITE" id="PS50883"/>
    </source>
</evidence>
<dbReference type="PANTHER" id="PTHR33121:SF70">
    <property type="entry name" value="SIGNALING PROTEIN YKOW"/>
    <property type="match status" value="1"/>
</dbReference>
<dbReference type="SUPFAM" id="SSF55073">
    <property type="entry name" value="Nucleotide cyclase"/>
    <property type="match status" value="1"/>
</dbReference>
<evidence type="ECO:0000313" key="6">
    <source>
        <dbReference type="Proteomes" id="UP001139353"/>
    </source>
</evidence>
<dbReference type="CDD" id="cd01949">
    <property type="entry name" value="GGDEF"/>
    <property type="match status" value="1"/>
</dbReference>
<dbReference type="Gene3D" id="3.20.20.450">
    <property type="entry name" value="EAL domain"/>
    <property type="match status" value="1"/>
</dbReference>
<dbReference type="SMART" id="SM00052">
    <property type="entry name" value="EAL"/>
    <property type="match status" value="1"/>
</dbReference>
<reference evidence="5" key="1">
    <citation type="submission" date="2021-11" db="EMBL/GenBank/DDBJ databases">
        <title>BS-T2-15 a new species belonging to the Comamonadaceae family isolated from the soil of a French oak forest.</title>
        <authorList>
            <person name="Mieszkin S."/>
            <person name="Alain K."/>
        </authorList>
    </citation>
    <scope>NUCLEOTIDE SEQUENCE</scope>
    <source>
        <strain evidence="5">BS-T2-15</strain>
    </source>
</reference>
<dbReference type="RefSeq" id="WP_275680122.1">
    <property type="nucleotide sequence ID" value="NZ_JAJLJH010000001.1"/>
</dbReference>
<dbReference type="SMART" id="SM00267">
    <property type="entry name" value="GGDEF"/>
    <property type="match status" value="1"/>
</dbReference>
<dbReference type="InterPro" id="IPR050706">
    <property type="entry name" value="Cyclic-di-GMP_PDE-like"/>
</dbReference>
<sequence>MASSTTPPPDSPRRRRATVARPAARGRLHLAASAFVLLAALAWCQGAHAESIMQQVFDIEARYGNEPNDVIAHLRALEVPARASGGDDLRAFLAAWGYAHAATDKPAVADAAVEELTDIGQRTHDPAAIASAYTLKSSQLAFAGQERAAFGWIEEALPYARKTASPDLHYWVEMSAADLAMNNGQIDEGIRLFEDAAKSGRALNNPRREAQAWQSLAPMHIVKGQFAQALHEARLVRELGARSTDDGLVVVGWMWESLAAAADGQAQRAAMAREQAVKVQREIATKLGTTVPAPADIVETMNSQAGQVAWLSSEQDGLMTLSGDYLAVRNYAKAADAAARAKQQSESQKDADTAAHALIDLGMADIGLGKVALGKDEADAGLRALERVKRDPELLIQLNRYIDMLERSGETREALVRLRQSLVLENELARRDRSSTVVALQRQSSLTEHQRQVEQLEHENALQSMELSRRSNERTLMLLLAAVLAIGVGVAARLYLRARQSNRQLAVTNEKLAHASLHDKVTGLLNRRAMEADTHAIELAGTESYCYVTISVKQFGLIVGSVGHQLGDALLCQIAARLDQAVRRFEGRLYRVDGVTFGALFHFGHDPRRLDAILAALTATMDAPFEIGNQDLIVSIGVGASEYPKDAGSADEVARLAELAKLQLHADPGNSFLVYDTRIGEHQRDKLRMESRMLKALEHGDFELFYQGQRGLPDGRICGFEALLRWRDGDKMISPAEFIPLAEETGLIVRIGAWVLEQACRQAKAWADSGAGKPLVAVNIAPRQFNHPDFLATVRDTLARTGVDPRQIELEITEGSVMNDAETSIAQLHALRELGLHLAIDDFGTGYASLSYLRRFPLDRLKIDRSFIKQLTTSEQDDTIVRTVIELAHTLGLSVTAEGVETIEQETVLQGWGCDVIQGFLRFRPAPAAAATASLEKDKLEALQPA</sequence>
<dbReference type="Proteomes" id="UP001139353">
    <property type="component" value="Unassembled WGS sequence"/>
</dbReference>
<feature type="domain" description="EAL" evidence="3">
    <location>
        <begin position="686"/>
        <end position="939"/>
    </location>
</feature>
<evidence type="ECO:0000256" key="2">
    <source>
        <dbReference type="SAM" id="MobiDB-lite"/>
    </source>
</evidence>
<feature type="region of interest" description="Disordered" evidence="2">
    <location>
        <begin position="1"/>
        <end position="20"/>
    </location>
</feature>
<accession>A0A9X1YDD3</accession>
<name>A0A9X1YDD3_9BURK</name>
<dbReference type="PROSITE" id="PS50883">
    <property type="entry name" value="EAL"/>
    <property type="match status" value="1"/>
</dbReference>
<dbReference type="Gene3D" id="1.25.40.10">
    <property type="entry name" value="Tetratricopeptide repeat domain"/>
    <property type="match status" value="1"/>
</dbReference>
<dbReference type="GO" id="GO:0071111">
    <property type="term" value="F:cyclic-guanylate-specific phosphodiesterase activity"/>
    <property type="evidence" value="ECO:0007669"/>
    <property type="project" value="InterPro"/>
</dbReference>
<dbReference type="InterPro" id="IPR000160">
    <property type="entry name" value="GGDEF_dom"/>
</dbReference>
<dbReference type="PROSITE" id="PS50887">
    <property type="entry name" value="GGDEF"/>
    <property type="match status" value="1"/>
</dbReference>
<evidence type="ECO:0000256" key="1">
    <source>
        <dbReference type="SAM" id="Coils"/>
    </source>
</evidence>
<dbReference type="Gene3D" id="3.30.70.270">
    <property type="match status" value="1"/>
</dbReference>
<feature type="domain" description="GGDEF" evidence="4">
    <location>
        <begin position="543"/>
        <end position="677"/>
    </location>
</feature>
<dbReference type="InterPro" id="IPR011990">
    <property type="entry name" value="TPR-like_helical_dom_sf"/>
</dbReference>
<dbReference type="EMBL" id="JAJLJH010000001">
    <property type="protein sequence ID" value="MCK9684089.1"/>
    <property type="molecule type" value="Genomic_DNA"/>
</dbReference>
<feature type="compositionally biased region" description="Pro residues" evidence="2">
    <location>
        <begin position="1"/>
        <end position="10"/>
    </location>
</feature>
<proteinExistence type="predicted"/>
<gene>
    <name evidence="5" type="ORF">LPC04_00025</name>
</gene>